<dbReference type="PANTHER" id="PTHR30097">
    <property type="entry name" value="CATION EFFLUX SYSTEM PROTEIN CUSB"/>
    <property type="match status" value="1"/>
</dbReference>
<dbReference type="Gene3D" id="2.40.420.20">
    <property type="match status" value="1"/>
</dbReference>
<dbReference type="InterPro" id="IPR051909">
    <property type="entry name" value="MFP_Cation_Efflux"/>
</dbReference>
<sequence>MRKIALIYGLCACLWGYDEIIINENEMKVNGIKLINVGTKDFDTRGIPFNAVIDFDDKTSVAQSSSFETVVVNIYKREGEYVEKGDLICDISSNELSTLFFDFTNTRERLKIASENEKKDKMLYESGVISRREYQLSYLTMNELKLKYNETFAKLDLLGVSRSFMEGGKQGRYGFPIVARASGVLSVAPRQIGQKINAFTPYVRISLKDNSFLGRIRIPAHLAHTVEKGDVLLDQSGKNIGYIDTISVAIDRDTNTILAVAKITAKEYKVGEMVEVYIGGNLPQNSMLIPSSSVLKIDNDYVVFVRTKNGFLPTKVNVTEERDNSFGITKGVLKPNMQIATGSIIILQGMLSGLGSGDENAN</sequence>
<keyword evidence="4" id="KW-1185">Reference proteome</keyword>
<protein>
    <submittedName>
        <fullName evidence="3">Sodium:proton antiporter</fullName>
    </submittedName>
</protein>
<dbReference type="Gene3D" id="1.10.287.470">
    <property type="entry name" value="Helix hairpin bin"/>
    <property type="match status" value="1"/>
</dbReference>
<evidence type="ECO:0000259" key="2">
    <source>
        <dbReference type="Pfam" id="PF25975"/>
    </source>
</evidence>
<dbReference type="InterPro" id="IPR058649">
    <property type="entry name" value="CzcB_C"/>
</dbReference>
<dbReference type="Pfam" id="PF25975">
    <property type="entry name" value="CzcB_C"/>
    <property type="match status" value="1"/>
</dbReference>
<dbReference type="Gene3D" id="2.40.30.170">
    <property type="match status" value="1"/>
</dbReference>
<evidence type="ECO:0000313" key="3">
    <source>
        <dbReference type="EMBL" id="RDU66840.1"/>
    </source>
</evidence>
<evidence type="ECO:0000256" key="1">
    <source>
        <dbReference type="ARBA" id="ARBA00022448"/>
    </source>
</evidence>
<dbReference type="AlphaFoldDB" id="A0A3D8IPC3"/>
<comment type="caution">
    <text evidence="3">The sequence shown here is derived from an EMBL/GenBank/DDBJ whole genome shotgun (WGS) entry which is preliminary data.</text>
</comment>
<accession>A0A3D8IPC3</accession>
<evidence type="ECO:0000313" key="4">
    <source>
        <dbReference type="Proteomes" id="UP000256514"/>
    </source>
</evidence>
<feature type="domain" description="CzcB-like C-terminal circularly permuted SH3-like" evidence="2">
    <location>
        <begin position="289"/>
        <end position="341"/>
    </location>
</feature>
<proteinExistence type="predicted"/>
<dbReference type="PANTHER" id="PTHR30097:SF16">
    <property type="entry name" value="CATION EFFLUX SYSTEM (CZCB-LIKE)"/>
    <property type="match status" value="1"/>
</dbReference>
<keyword evidence="1" id="KW-0813">Transport</keyword>
<dbReference type="RefSeq" id="WP_115571159.1">
    <property type="nucleotide sequence ID" value="NZ_NXLT01000004.1"/>
</dbReference>
<dbReference type="OrthoDB" id="5327103at2"/>
<dbReference type="EMBL" id="NXLT01000004">
    <property type="protein sequence ID" value="RDU66840.1"/>
    <property type="molecule type" value="Genomic_DNA"/>
</dbReference>
<dbReference type="Gene3D" id="2.40.50.100">
    <property type="match status" value="1"/>
</dbReference>
<name>A0A3D8IPC3_9HELI</name>
<reference evidence="3 4" key="1">
    <citation type="submission" date="2018-04" db="EMBL/GenBank/DDBJ databases">
        <title>Novel Campyloabacter and Helicobacter Species and Strains.</title>
        <authorList>
            <person name="Mannion A.J."/>
            <person name="Shen Z."/>
            <person name="Fox J.G."/>
        </authorList>
    </citation>
    <scope>NUCLEOTIDE SEQUENCE [LARGE SCALE GENOMIC DNA]</scope>
    <source>
        <strain evidence="3 4">MIT 12-6600</strain>
    </source>
</reference>
<dbReference type="Proteomes" id="UP000256514">
    <property type="component" value="Unassembled WGS sequence"/>
</dbReference>
<gene>
    <name evidence="3" type="ORF">CQA54_05590</name>
</gene>
<organism evidence="3 4">
    <name type="scientific">Helicobacter equorum</name>
    <dbReference type="NCBI Taxonomy" id="361872"/>
    <lineage>
        <taxon>Bacteria</taxon>
        <taxon>Pseudomonadati</taxon>
        <taxon>Campylobacterota</taxon>
        <taxon>Epsilonproteobacteria</taxon>
        <taxon>Campylobacterales</taxon>
        <taxon>Helicobacteraceae</taxon>
        <taxon>Helicobacter</taxon>
    </lineage>
</organism>